<feature type="region of interest" description="Disordered" evidence="1">
    <location>
        <begin position="1"/>
        <end position="43"/>
    </location>
</feature>
<accession>A0A1J5QS88</accession>
<sequence>MTPDITNNPASTGTSDQDHEISREDLTQTDGQPLPDVAPELLRGPAPEHLWDHLARLVHADGFDLERGPCGGANGYTAYGQRVVRVRDDVDPAQAVKTLAHELGHIRADHEHRFPDYATNHQCRGQAEAEAESIAYLVTASAGLESAAYSVPYVTGWANGDAGRLREAASRAIATAGRIDRSGADHEESALAQAQVVQIERTPATCTRLDVDATAIIN</sequence>
<gene>
    <name evidence="2" type="ORF">GALL_379090</name>
</gene>
<reference evidence="2" key="1">
    <citation type="submission" date="2016-10" db="EMBL/GenBank/DDBJ databases">
        <title>Sequence of Gallionella enrichment culture.</title>
        <authorList>
            <person name="Poehlein A."/>
            <person name="Muehling M."/>
            <person name="Daniel R."/>
        </authorList>
    </citation>
    <scope>NUCLEOTIDE SEQUENCE</scope>
</reference>
<comment type="caution">
    <text evidence="2">The sequence shown here is derived from an EMBL/GenBank/DDBJ whole genome shotgun (WGS) entry which is preliminary data.</text>
</comment>
<proteinExistence type="predicted"/>
<feature type="compositionally biased region" description="Polar residues" evidence="1">
    <location>
        <begin position="1"/>
        <end position="15"/>
    </location>
</feature>
<protein>
    <recommendedName>
        <fullName evidence="3">IrrE N-terminal-like domain-containing protein</fullName>
    </recommendedName>
</protein>
<evidence type="ECO:0000313" key="2">
    <source>
        <dbReference type="EMBL" id="OIQ80347.1"/>
    </source>
</evidence>
<dbReference type="Gene3D" id="1.10.10.2910">
    <property type="match status" value="1"/>
</dbReference>
<name>A0A1J5QS88_9ZZZZ</name>
<dbReference type="EMBL" id="MLJW01001073">
    <property type="protein sequence ID" value="OIQ80347.1"/>
    <property type="molecule type" value="Genomic_DNA"/>
</dbReference>
<dbReference type="AlphaFoldDB" id="A0A1J5QS88"/>
<feature type="compositionally biased region" description="Basic and acidic residues" evidence="1">
    <location>
        <begin position="16"/>
        <end position="26"/>
    </location>
</feature>
<organism evidence="2">
    <name type="scientific">mine drainage metagenome</name>
    <dbReference type="NCBI Taxonomy" id="410659"/>
    <lineage>
        <taxon>unclassified sequences</taxon>
        <taxon>metagenomes</taxon>
        <taxon>ecological metagenomes</taxon>
    </lineage>
</organism>
<evidence type="ECO:0008006" key="3">
    <source>
        <dbReference type="Google" id="ProtNLM"/>
    </source>
</evidence>
<evidence type="ECO:0000256" key="1">
    <source>
        <dbReference type="SAM" id="MobiDB-lite"/>
    </source>
</evidence>